<organism evidence="2 3">
    <name type="scientific">Dichomitus squalens</name>
    <dbReference type="NCBI Taxonomy" id="114155"/>
    <lineage>
        <taxon>Eukaryota</taxon>
        <taxon>Fungi</taxon>
        <taxon>Dikarya</taxon>
        <taxon>Basidiomycota</taxon>
        <taxon>Agaricomycotina</taxon>
        <taxon>Agaricomycetes</taxon>
        <taxon>Polyporales</taxon>
        <taxon>Polyporaceae</taxon>
        <taxon>Dichomitus</taxon>
    </lineage>
</organism>
<dbReference type="EMBL" id="ML145462">
    <property type="protein sequence ID" value="TBU50998.1"/>
    <property type="molecule type" value="Genomic_DNA"/>
</dbReference>
<dbReference type="AlphaFoldDB" id="A0A4Q9P9D2"/>
<dbReference type="Proteomes" id="UP000292082">
    <property type="component" value="Unassembled WGS sequence"/>
</dbReference>
<protein>
    <submittedName>
        <fullName evidence="2">Uncharacterized protein</fullName>
    </submittedName>
</protein>
<feature type="compositionally biased region" description="Basic and acidic residues" evidence="1">
    <location>
        <begin position="14"/>
        <end position="31"/>
    </location>
</feature>
<accession>A0A4Q9P9D2</accession>
<evidence type="ECO:0000313" key="2">
    <source>
        <dbReference type="EMBL" id="TBU50998.1"/>
    </source>
</evidence>
<evidence type="ECO:0000256" key="1">
    <source>
        <dbReference type="SAM" id="MobiDB-lite"/>
    </source>
</evidence>
<proteinExistence type="predicted"/>
<reference evidence="2 3" key="1">
    <citation type="submission" date="2019-01" db="EMBL/GenBank/DDBJ databases">
        <title>Draft genome sequences of three monokaryotic isolates of the white-rot basidiomycete fungus Dichomitus squalens.</title>
        <authorList>
            <consortium name="DOE Joint Genome Institute"/>
            <person name="Lopez S.C."/>
            <person name="Andreopoulos B."/>
            <person name="Pangilinan J."/>
            <person name="Lipzen A."/>
            <person name="Riley R."/>
            <person name="Ahrendt S."/>
            <person name="Ng V."/>
            <person name="Barry K."/>
            <person name="Daum C."/>
            <person name="Grigoriev I.V."/>
            <person name="Hilden K.S."/>
            <person name="Makela M.R."/>
            <person name="de Vries R.P."/>
        </authorList>
    </citation>
    <scope>NUCLEOTIDE SEQUENCE [LARGE SCALE GENOMIC DNA]</scope>
    <source>
        <strain evidence="2 3">CBS 464.89</strain>
    </source>
</reference>
<keyword evidence="3" id="KW-1185">Reference proteome</keyword>
<evidence type="ECO:0000313" key="3">
    <source>
        <dbReference type="Proteomes" id="UP000292082"/>
    </source>
</evidence>
<name>A0A4Q9P9D2_9APHY</name>
<feature type="region of interest" description="Disordered" evidence="1">
    <location>
        <begin position="1"/>
        <end position="39"/>
    </location>
</feature>
<sequence>MAETSGHASSGGGDVEKRSAEAGPDAEKGAERAIPPDPQALSVYEELRVRFYQQKRVQEGGGRSGKGGGAAVRGRDVEALLAPELDSLVNAGLRPWLLCYRKPIVAYYENDRISKSTLLFFQAFIHFTNLEPDNRPCHPQGCARCVLRPSPICCSLCSPTHPLFAILPNPSHQSSSAQAASSARSSKVSSAPMDPQDCQLQAALHTFWREQTIKVYGRRRLNSNGPGAIMGDEVLKRIVDCARSHKLGTVEALARETKWSRTHELGEEVLKIVHR</sequence>
<gene>
    <name evidence="2" type="ORF">BD310DRAFT_835645</name>
</gene>
<feature type="compositionally biased region" description="Low complexity" evidence="1">
    <location>
        <begin position="175"/>
        <end position="191"/>
    </location>
</feature>
<feature type="region of interest" description="Disordered" evidence="1">
    <location>
        <begin position="175"/>
        <end position="194"/>
    </location>
</feature>